<keyword evidence="2" id="KW-0479">Metal-binding</keyword>
<feature type="compositionally biased region" description="Low complexity" evidence="7">
    <location>
        <begin position="186"/>
        <end position="199"/>
    </location>
</feature>
<dbReference type="PANTHER" id="PTHR31845">
    <property type="entry name" value="FINGER DOMAIN PROTEIN, PUTATIVE-RELATED"/>
    <property type="match status" value="1"/>
</dbReference>
<dbReference type="GO" id="GO:0008270">
    <property type="term" value="F:zinc ion binding"/>
    <property type="evidence" value="ECO:0007669"/>
    <property type="project" value="InterPro"/>
</dbReference>
<evidence type="ECO:0000256" key="6">
    <source>
        <dbReference type="ARBA" id="ARBA00023242"/>
    </source>
</evidence>
<organism evidence="9 10">
    <name type="scientific">Rhizoctonia solani</name>
    <dbReference type="NCBI Taxonomy" id="456999"/>
    <lineage>
        <taxon>Eukaryota</taxon>
        <taxon>Fungi</taxon>
        <taxon>Dikarya</taxon>
        <taxon>Basidiomycota</taxon>
        <taxon>Agaricomycotina</taxon>
        <taxon>Agaricomycetes</taxon>
        <taxon>Cantharellales</taxon>
        <taxon>Ceratobasidiaceae</taxon>
        <taxon>Rhizoctonia</taxon>
    </lineage>
</organism>
<dbReference type="EMBL" id="CAJMXA010003722">
    <property type="protein sequence ID" value="CAE6513308.1"/>
    <property type="molecule type" value="Genomic_DNA"/>
</dbReference>
<feature type="region of interest" description="Disordered" evidence="7">
    <location>
        <begin position="66"/>
        <end position="109"/>
    </location>
</feature>
<keyword evidence="6" id="KW-0539">Nucleus</keyword>
<accession>A0A8H3HG99</accession>
<dbReference type="Proteomes" id="UP000663853">
    <property type="component" value="Unassembled WGS sequence"/>
</dbReference>
<feature type="compositionally biased region" description="Polar residues" evidence="7">
    <location>
        <begin position="140"/>
        <end position="174"/>
    </location>
</feature>
<comment type="subcellular location">
    <subcellularLocation>
        <location evidence="1">Nucleus</location>
    </subcellularLocation>
</comment>
<dbReference type="PANTHER" id="PTHR31845:SF17">
    <property type="entry name" value="ZN(II)2CYS6 TRANSCRIPTION FACTOR (EUROFUNG)"/>
    <property type="match status" value="1"/>
</dbReference>
<dbReference type="PROSITE" id="PS00463">
    <property type="entry name" value="ZN2_CY6_FUNGAL_1"/>
    <property type="match status" value="1"/>
</dbReference>
<dbReference type="GO" id="GO:0000976">
    <property type="term" value="F:transcription cis-regulatory region binding"/>
    <property type="evidence" value="ECO:0007669"/>
    <property type="project" value="TreeGrafter"/>
</dbReference>
<dbReference type="InterPro" id="IPR007219">
    <property type="entry name" value="XnlR_reg_dom"/>
</dbReference>
<dbReference type="InterPro" id="IPR051089">
    <property type="entry name" value="prtT"/>
</dbReference>
<comment type="caution">
    <text evidence="9">The sequence shown here is derived from an EMBL/GenBank/DDBJ whole genome shotgun (WGS) entry which is preliminary data.</text>
</comment>
<keyword evidence="3" id="KW-0805">Transcription regulation</keyword>
<dbReference type="Pfam" id="PF04082">
    <property type="entry name" value="Fungal_trans"/>
    <property type="match status" value="1"/>
</dbReference>
<feature type="compositionally biased region" description="Basic and acidic residues" evidence="7">
    <location>
        <begin position="200"/>
        <end position="217"/>
    </location>
</feature>
<evidence type="ECO:0000256" key="3">
    <source>
        <dbReference type="ARBA" id="ARBA00023015"/>
    </source>
</evidence>
<dbReference type="GO" id="GO:0006351">
    <property type="term" value="P:DNA-templated transcription"/>
    <property type="evidence" value="ECO:0007669"/>
    <property type="project" value="InterPro"/>
</dbReference>
<evidence type="ECO:0000259" key="8">
    <source>
        <dbReference type="PROSITE" id="PS00463"/>
    </source>
</evidence>
<sequence length="894" mass="100121">MTTYQPYPQIHTYPYVSYNNQRNADIDSTMALFNDLDTARMDRQSSHPTFDYPTSAIGASSFMHTQYPSSGGQRPNPSISITQPTGAPTSTIVEQFDPSPNEPPTNSDAEEFSWDALTQWLELTPEIQAIPDLYTPAGASGNSSTSSPMMHNYDQNSSNPAPQASSGPYLQLSPTPQPATVPAGKRTPSTPSPRSQRSTSRPERVSAQKLQREEGKRTCVQCKTAKSRCQWVAKSRACARCIRYRRECVPAEIKPKPQTLTIKDITHQIRQLEVQIQQQLDMMRGSDGQEPSDRVSILESPEGRRCGCPIPVAATSVTEPAASISVVVHRAGCPASDPMGLYGRSRLMELQDPDSDAKEDELEEDALMSSEEEDKRHDLNLSMPMPASGTPAATFFELARSLASPHAEALSSPTGSNNSTDVGLAGADYFTPNPAARPAIRKIMIEREQLPSYLLNGTIKPAECVELFERFMSLWNISVSVLDPGLHTSAKVVLWRCPFLFTVVLAIAARDHKPEHYPILMQEARSMAGKALTTWWKSIEIVQAFILLATFPPPSRRWDEDRTWLYLGYATRMAGDLQLNRPVEHPFPSEMAEREYLNRIRTWLICHNLDVSAAAKLGKQTSMQEDPVILGSRTWWKSSKYNMKFDIHLCAFTQICIIFRKYFTLLGADSNSIYGFNNHVDVSLLAERFTKEIEDFQADFESVFAEHSDRNDPACRYRAHVKYTAHYFRLVIYSICHGRSRDSRKREILQCCLDAASRLVKALSEHHANSIYFKYSAEGWFTFGAFAAAFMVKALCPTSTPEIDQPYRQHLRGLVMELINAYQSKQVSIDERHTPSIYARFLTRLLVRADELSGTTPTVIAPPLPPASSASPQIKVDSDEMERLFAIPSLHSLP</sequence>
<protein>
    <recommendedName>
        <fullName evidence="8">Zn(2)-C6 fungal-type domain-containing protein</fullName>
    </recommendedName>
</protein>
<dbReference type="GO" id="GO:0000981">
    <property type="term" value="F:DNA-binding transcription factor activity, RNA polymerase II-specific"/>
    <property type="evidence" value="ECO:0007669"/>
    <property type="project" value="InterPro"/>
</dbReference>
<evidence type="ECO:0000313" key="10">
    <source>
        <dbReference type="Proteomes" id="UP000663853"/>
    </source>
</evidence>
<dbReference type="InterPro" id="IPR001138">
    <property type="entry name" value="Zn2Cys6_DnaBD"/>
</dbReference>
<dbReference type="SUPFAM" id="SSF57701">
    <property type="entry name" value="Zn2/Cys6 DNA-binding domain"/>
    <property type="match status" value="1"/>
</dbReference>
<evidence type="ECO:0000256" key="1">
    <source>
        <dbReference type="ARBA" id="ARBA00004123"/>
    </source>
</evidence>
<evidence type="ECO:0000256" key="5">
    <source>
        <dbReference type="ARBA" id="ARBA00023163"/>
    </source>
</evidence>
<keyword evidence="4" id="KW-0238">DNA-binding</keyword>
<dbReference type="Gene3D" id="4.10.240.10">
    <property type="entry name" value="Zn(2)-C6 fungal-type DNA-binding domain"/>
    <property type="match status" value="1"/>
</dbReference>
<feature type="region of interest" description="Disordered" evidence="7">
    <location>
        <begin position="133"/>
        <end position="217"/>
    </location>
</feature>
<feature type="domain" description="Zn(2)-C6 fungal-type" evidence="8">
    <location>
        <begin position="218"/>
        <end position="248"/>
    </location>
</feature>
<evidence type="ECO:0000256" key="4">
    <source>
        <dbReference type="ARBA" id="ARBA00023125"/>
    </source>
</evidence>
<gene>
    <name evidence="9" type="ORF">RDB_LOCUS132637</name>
</gene>
<dbReference type="CDD" id="cd12148">
    <property type="entry name" value="fungal_TF_MHR"/>
    <property type="match status" value="1"/>
</dbReference>
<dbReference type="InterPro" id="IPR036864">
    <property type="entry name" value="Zn2-C6_fun-type_DNA-bd_sf"/>
</dbReference>
<evidence type="ECO:0000313" key="9">
    <source>
        <dbReference type="EMBL" id="CAE6513308.1"/>
    </source>
</evidence>
<feature type="region of interest" description="Disordered" evidence="7">
    <location>
        <begin position="351"/>
        <end position="376"/>
    </location>
</feature>
<reference evidence="9" key="1">
    <citation type="submission" date="2021-01" db="EMBL/GenBank/DDBJ databases">
        <authorList>
            <person name="Kaushik A."/>
        </authorList>
    </citation>
    <scope>NUCLEOTIDE SEQUENCE</scope>
    <source>
        <strain evidence="9">AG6-10EEA</strain>
    </source>
</reference>
<proteinExistence type="predicted"/>
<dbReference type="CDD" id="cd00067">
    <property type="entry name" value="GAL4"/>
    <property type="match status" value="1"/>
</dbReference>
<feature type="compositionally biased region" description="Acidic residues" evidence="7">
    <location>
        <begin position="351"/>
        <end position="372"/>
    </location>
</feature>
<evidence type="ECO:0000256" key="2">
    <source>
        <dbReference type="ARBA" id="ARBA00022723"/>
    </source>
</evidence>
<name>A0A8H3HG99_9AGAM</name>
<dbReference type="GO" id="GO:0005634">
    <property type="term" value="C:nucleus"/>
    <property type="evidence" value="ECO:0007669"/>
    <property type="project" value="UniProtKB-SubCell"/>
</dbReference>
<evidence type="ECO:0000256" key="7">
    <source>
        <dbReference type="SAM" id="MobiDB-lite"/>
    </source>
</evidence>
<keyword evidence="5" id="KW-0804">Transcription</keyword>
<dbReference type="AlphaFoldDB" id="A0A8H3HG99"/>
<feature type="compositionally biased region" description="Polar residues" evidence="7">
    <location>
        <begin position="66"/>
        <end position="93"/>
    </location>
</feature>